<accession>A0A8T4J281</accession>
<comment type="caution">
    <text evidence="1">The sequence shown here is derived from an EMBL/GenBank/DDBJ whole genome shotgun (WGS) entry which is preliminary data.</text>
</comment>
<proteinExistence type="predicted"/>
<organism evidence="1 2">
    <name type="scientific">Streptomyces daliensis</name>
    <dbReference type="NCBI Taxonomy" id="299421"/>
    <lineage>
        <taxon>Bacteria</taxon>
        <taxon>Bacillati</taxon>
        <taxon>Actinomycetota</taxon>
        <taxon>Actinomycetes</taxon>
        <taxon>Kitasatosporales</taxon>
        <taxon>Streptomycetaceae</taxon>
        <taxon>Streptomyces</taxon>
    </lineage>
</organism>
<feature type="non-terminal residue" evidence="1">
    <location>
        <position position="1"/>
    </location>
</feature>
<gene>
    <name evidence="1" type="ORF">KDA82_38195</name>
</gene>
<dbReference type="EMBL" id="JAGSMN010001724">
    <property type="protein sequence ID" value="MBR7678686.1"/>
    <property type="molecule type" value="Genomic_DNA"/>
</dbReference>
<dbReference type="AlphaFoldDB" id="A0A8T4J281"/>
<feature type="non-terminal residue" evidence="1">
    <location>
        <position position="229"/>
    </location>
</feature>
<protein>
    <submittedName>
        <fullName evidence="1">Uncharacterized protein</fullName>
    </submittedName>
</protein>
<evidence type="ECO:0000313" key="2">
    <source>
        <dbReference type="Proteomes" id="UP000675554"/>
    </source>
</evidence>
<name>A0A8T4J281_9ACTN</name>
<keyword evidence="2" id="KW-1185">Reference proteome</keyword>
<dbReference type="Proteomes" id="UP000675554">
    <property type="component" value="Unassembled WGS sequence"/>
</dbReference>
<evidence type="ECO:0000313" key="1">
    <source>
        <dbReference type="EMBL" id="MBR7678686.1"/>
    </source>
</evidence>
<sequence length="229" mass="24207">ADGETDKDARSLFYLEGAPGTVLEDTVSVTNESGKARTYTLRGADAYNGRDGAFAVRGKGASTGAGRWIAFAEREVRVPARTRADVPFTVTVPRGTVPGDHPGAVVVSDGERDAGVRMRLRVTGPALSALSVEDVRVRGKDGGAAEIEYALVNRGNTALEPRLAVRADGLFGQVLRRESRALDLELLPGQRVTLSEPWHDPPSLDSTDVTLSVTAEDGARGEASGSYTT</sequence>
<reference evidence="1" key="1">
    <citation type="submission" date="2021-04" db="EMBL/GenBank/DDBJ databases">
        <title>Sequencing of actinobacteria type strains.</title>
        <authorList>
            <person name="Nguyen G.-S."/>
            <person name="Wentzel A."/>
        </authorList>
    </citation>
    <scope>NUCLEOTIDE SEQUENCE</scope>
    <source>
        <strain evidence="1">DSM 42095</strain>
    </source>
</reference>